<keyword evidence="5" id="KW-0249">Electron transport</keyword>
<evidence type="ECO:0000256" key="3">
    <source>
        <dbReference type="ARBA" id="ARBA00022630"/>
    </source>
</evidence>
<dbReference type="GO" id="GO:0009055">
    <property type="term" value="F:electron transfer activity"/>
    <property type="evidence" value="ECO:0007669"/>
    <property type="project" value="InterPro"/>
</dbReference>
<feature type="binding site" evidence="9">
    <location>
        <begin position="238"/>
        <end position="239"/>
    </location>
    <ligand>
        <name>FAD</name>
        <dbReference type="ChEBI" id="CHEBI:57692"/>
    </ligand>
</feature>
<comment type="similarity">
    <text evidence="1">Belongs to the ETF alpha-subunit/FixB family.</text>
</comment>
<accession>A0A1H7UE13</accession>
<feature type="binding site" evidence="9">
    <location>
        <position position="213"/>
    </location>
    <ligand>
        <name>FAD</name>
        <dbReference type="ChEBI" id="CHEBI:57692"/>
    </ligand>
</feature>
<dbReference type="SUPFAM" id="SSF52402">
    <property type="entry name" value="Adenine nucleotide alpha hydrolases-like"/>
    <property type="match status" value="1"/>
</dbReference>
<dbReference type="SUPFAM" id="SSF52467">
    <property type="entry name" value="DHS-like NAD/FAD-binding domain"/>
    <property type="match status" value="1"/>
</dbReference>
<dbReference type="CDD" id="cd01715">
    <property type="entry name" value="ETF_alpha"/>
    <property type="match status" value="1"/>
</dbReference>
<dbReference type="InterPro" id="IPR001308">
    <property type="entry name" value="ETF_a/FixB"/>
</dbReference>
<feature type="binding site" evidence="9">
    <location>
        <position position="290"/>
    </location>
    <ligand>
        <name>FAD</name>
        <dbReference type="ChEBI" id="CHEBI:57692"/>
    </ligand>
</feature>
<dbReference type="PIRSF" id="PIRSF000089">
    <property type="entry name" value="Electra_flavoP_a"/>
    <property type="match status" value="1"/>
</dbReference>
<evidence type="ECO:0000256" key="9">
    <source>
        <dbReference type="PIRSR" id="PIRSR000089-1"/>
    </source>
</evidence>
<dbReference type="InterPro" id="IPR018206">
    <property type="entry name" value="ETF_asu_C_CS"/>
</dbReference>
<keyword evidence="12" id="KW-1185">Reference proteome</keyword>
<dbReference type="EMBL" id="FOBS01000001">
    <property type="protein sequence ID" value="SEL95069.1"/>
    <property type="molecule type" value="Genomic_DNA"/>
</dbReference>
<dbReference type="Pfam" id="PF00766">
    <property type="entry name" value="ETF_alpha"/>
    <property type="match status" value="1"/>
</dbReference>
<comment type="function">
    <text evidence="6">The electron transfer flavoprotein serves as a specific electron acceptor for other dehydrogenases. It transfers the electrons to the main respiratory chain via ETF-ubiquinone oxidoreductase (ETF dehydrogenase).</text>
</comment>
<dbReference type="InterPro" id="IPR029035">
    <property type="entry name" value="DHS-like_NAD/FAD-binding_dom"/>
</dbReference>
<evidence type="ECO:0000313" key="11">
    <source>
        <dbReference type="EMBL" id="SEL95069.1"/>
    </source>
</evidence>
<comment type="cofactor">
    <cofactor evidence="9">
        <name>FAD</name>
        <dbReference type="ChEBI" id="CHEBI:57692"/>
    </cofactor>
    <text evidence="9">Binds 1 FAD per dimer.</text>
</comment>
<proteinExistence type="inferred from homology"/>
<keyword evidence="4 9" id="KW-0274">FAD</keyword>
<evidence type="ECO:0000256" key="1">
    <source>
        <dbReference type="ARBA" id="ARBA00005817"/>
    </source>
</evidence>
<dbReference type="SMART" id="SM00893">
    <property type="entry name" value="ETF"/>
    <property type="match status" value="1"/>
</dbReference>
<feature type="domain" description="Electron transfer flavoprotein alpha/beta-subunit N-terminal" evidence="10">
    <location>
        <begin position="5"/>
        <end position="195"/>
    </location>
</feature>
<dbReference type="InterPro" id="IPR014731">
    <property type="entry name" value="ETF_asu_C"/>
</dbReference>
<evidence type="ECO:0000256" key="2">
    <source>
        <dbReference type="ARBA" id="ARBA00022448"/>
    </source>
</evidence>
<dbReference type="RefSeq" id="WP_093881840.1">
    <property type="nucleotide sequence ID" value="NZ_FOBS01000001.1"/>
</dbReference>
<dbReference type="PANTHER" id="PTHR43153">
    <property type="entry name" value="ELECTRON TRANSFER FLAVOPROTEIN ALPHA"/>
    <property type="match status" value="1"/>
</dbReference>
<dbReference type="STRING" id="43775.SAMN04489760_101126"/>
<keyword evidence="3" id="KW-0285">Flavoprotein</keyword>
<evidence type="ECO:0000256" key="4">
    <source>
        <dbReference type="ARBA" id="ARBA00022827"/>
    </source>
</evidence>
<dbReference type="PANTHER" id="PTHR43153:SF1">
    <property type="entry name" value="ELECTRON TRANSFER FLAVOPROTEIN SUBUNIT ALPHA, MITOCHONDRIAL"/>
    <property type="match status" value="1"/>
</dbReference>
<sequence length="325" mass="33629">MAKGVFIVAEQRDGAFRKISFELASTARKLADELGDEVGAIVLGSGVEGIAGELGKYGVDKVFVADDAALEPYTTDAYAAAVEKIVKENDPAILLFGATAQGKDLAARLTGKLATGLATDCTDVKIADGKMVAIRPMYAGKCFGEVVISAFPQMASLRPNVFPAVENAKAGAVTKVDAGLGAVAMKTKVVEVQKDTSGKIDLTEANVIVSGGRGMGGPEGYSILEELANILGATVGASRAAVDSGWRPQTDQVGQTGKVVSPNLYVACGISGAIQHLAGMSSSKYIVAVNKDPEAPIFAKADYGIVDDLFKLVPELAKECKKLLG</sequence>
<dbReference type="Proteomes" id="UP000198744">
    <property type="component" value="Unassembled WGS sequence"/>
</dbReference>
<name>A0A1H7UE13_9BACT</name>
<dbReference type="GO" id="GO:0050660">
    <property type="term" value="F:flavin adenine dinucleotide binding"/>
    <property type="evidence" value="ECO:0007669"/>
    <property type="project" value="InterPro"/>
</dbReference>
<evidence type="ECO:0000256" key="8">
    <source>
        <dbReference type="ARBA" id="ARBA00079299"/>
    </source>
</evidence>
<dbReference type="GO" id="GO:0033539">
    <property type="term" value="P:fatty acid beta-oxidation using acyl-CoA dehydrogenase"/>
    <property type="evidence" value="ECO:0007669"/>
    <property type="project" value="TreeGrafter"/>
</dbReference>
<evidence type="ECO:0000259" key="10">
    <source>
        <dbReference type="SMART" id="SM00893"/>
    </source>
</evidence>
<dbReference type="Pfam" id="PF01012">
    <property type="entry name" value="ETF"/>
    <property type="match status" value="1"/>
</dbReference>
<dbReference type="OrthoDB" id="9770286at2"/>
<evidence type="ECO:0000256" key="7">
    <source>
        <dbReference type="ARBA" id="ARBA00068674"/>
    </source>
</evidence>
<dbReference type="Gene3D" id="3.40.50.620">
    <property type="entry name" value="HUPs"/>
    <property type="match status" value="1"/>
</dbReference>
<dbReference type="AlphaFoldDB" id="A0A1H7UE13"/>
<dbReference type="Gene3D" id="3.40.50.1220">
    <property type="entry name" value="TPP-binding domain"/>
    <property type="match status" value="1"/>
</dbReference>
<organism evidence="11 12">
    <name type="scientific">Syntrophus gentianae</name>
    <dbReference type="NCBI Taxonomy" id="43775"/>
    <lineage>
        <taxon>Bacteria</taxon>
        <taxon>Pseudomonadati</taxon>
        <taxon>Thermodesulfobacteriota</taxon>
        <taxon>Syntrophia</taxon>
        <taxon>Syntrophales</taxon>
        <taxon>Syntrophaceae</taxon>
        <taxon>Syntrophus</taxon>
    </lineage>
</organism>
<dbReference type="FunFam" id="3.40.50.1220:FF:000001">
    <property type="entry name" value="Electron transfer flavoprotein, alpha subunit"/>
    <property type="match status" value="1"/>
</dbReference>
<keyword evidence="2" id="KW-0813">Transport</keyword>
<dbReference type="InterPro" id="IPR033947">
    <property type="entry name" value="ETF_alpha_N"/>
</dbReference>
<dbReference type="PROSITE" id="PS00696">
    <property type="entry name" value="ETF_ALPHA"/>
    <property type="match status" value="1"/>
</dbReference>
<reference evidence="11 12" key="1">
    <citation type="submission" date="2016-10" db="EMBL/GenBank/DDBJ databases">
        <authorList>
            <person name="de Groot N.N."/>
        </authorList>
    </citation>
    <scope>NUCLEOTIDE SEQUENCE [LARGE SCALE GENOMIC DNA]</scope>
    <source>
        <strain evidence="11 12">DSM 8423</strain>
    </source>
</reference>
<evidence type="ECO:0000256" key="5">
    <source>
        <dbReference type="ARBA" id="ARBA00022982"/>
    </source>
</evidence>
<gene>
    <name evidence="11" type="ORF">SAMN04489760_101126</name>
</gene>
<evidence type="ECO:0000256" key="6">
    <source>
        <dbReference type="ARBA" id="ARBA00025649"/>
    </source>
</evidence>
<evidence type="ECO:0000313" key="12">
    <source>
        <dbReference type="Proteomes" id="UP000198744"/>
    </source>
</evidence>
<protein>
    <recommendedName>
        <fullName evidence="7">Electron transfer flavoprotein subunit alpha</fullName>
    </recommendedName>
    <alternativeName>
        <fullName evidence="8">Electron transfer flavoprotein large subunit</fullName>
    </alternativeName>
</protein>
<dbReference type="InterPro" id="IPR014730">
    <property type="entry name" value="ETF_a/b_N"/>
</dbReference>
<feature type="binding site" evidence="9">
    <location>
        <begin position="269"/>
        <end position="276"/>
    </location>
    <ligand>
        <name>FAD</name>
        <dbReference type="ChEBI" id="CHEBI:57692"/>
    </ligand>
</feature>
<feature type="binding site" evidence="9">
    <location>
        <begin position="252"/>
        <end position="256"/>
    </location>
    <ligand>
        <name>FAD</name>
        <dbReference type="ChEBI" id="CHEBI:57692"/>
    </ligand>
</feature>
<dbReference type="InterPro" id="IPR014729">
    <property type="entry name" value="Rossmann-like_a/b/a_fold"/>
</dbReference>